<evidence type="ECO:0000259" key="14">
    <source>
        <dbReference type="Pfam" id="PF00288"/>
    </source>
</evidence>
<dbReference type="PANTHER" id="PTHR20861:SF1">
    <property type="entry name" value="HOMOSERINE KINASE"/>
    <property type="match status" value="1"/>
</dbReference>
<dbReference type="Gene3D" id="3.30.70.890">
    <property type="entry name" value="GHMP kinase, C-terminal domain"/>
    <property type="match status" value="1"/>
</dbReference>
<evidence type="ECO:0000259" key="15">
    <source>
        <dbReference type="Pfam" id="PF08544"/>
    </source>
</evidence>
<evidence type="ECO:0000256" key="6">
    <source>
        <dbReference type="ARBA" id="ARBA00022679"/>
    </source>
</evidence>
<evidence type="ECO:0000256" key="9">
    <source>
        <dbReference type="ARBA" id="ARBA00022777"/>
    </source>
</evidence>
<dbReference type="HAMAP" id="MF_00384">
    <property type="entry name" value="Homoser_kinase"/>
    <property type="match status" value="1"/>
</dbReference>
<dbReference type="SUPFAM" id="SSF55060">
    <property type="entry name" value="GHMP Kinase, C-terminal domain"/>
    <property type="match status" value="1"/>
</dbReference>
<accession>A0A1H3VRL6</accession>
<dbReference type="GO" id="GO:0004413">
    <property type="term" value="F:homoserine kinase activity"/>
    <property type="evidence" value="ECO:0007669"/>
    <property type="project" value="UniProtKB-UniRule"/>
</dbReference>
<evidence type="ECO:0000313" key="16">
    <source>
        <dbReference type="EMBL" id="SDZ76884.1"/>
    </source>
</evidence>
<comment type="catalytic activity">
    <reaction evidence="11 13">
        <text>L-homoserine + ATP = O-phospho-L-homoserine + ADP + H(+)</text>
        <dbReference type="Rhea" id="RHEA:13985"/>
        <dbReference type="ChEBI" id="CHEBI:15378"/>
        <dbReference type="ChEBI" id="CHEBI:30616"/>
        <dbReference type="ChEBI" id="CHEBI:57476"/>
        <dbReference type="ChEBI" id="CHEBI:57590"/>
        <dbReference type="ChEBI" id="CHEBI:456216"/>
        <dbReference type="EC" id="2.7.1.39"/>
    </reaction>
</comment>
<evidence type="ECO:0000313" key="17">
    <source>
        <dbReference type="Proteomes" id="UP000199288"/>
    </source>
</evidence>
<dbReference type="InterPro" id="IPR006204">
    <property type="entry name" value="GHMP_kinase_N_dom"/>
</dbReference>
<dbReference type="OrthoDB" id="9769912at2"/>
<dbReference type="EC" id="2.7.1.39" evidence="3 13"/>
<dbReference type="Pfam" id="PF08544">
    <property type="entry name" value="GHMP_kinases_C"/>
    <property type="match status" value="1"/>
</dbReference>
<feature type="domain" description="GHMP kinase N-terminal" evidence="14">
    <location>
        <begin position="64"/>
        <end position="147"/>
    </location>
</feature>
<evidence type="ECO:0000256" key="2">
    <source>
        <dbReference type="ARBA" id="ARBA00007370"/>
    </source>
</evidence>
<keyword evidence="6 13" id="KW-0808">Transferase</keyword>
<dbReference type="Gene3D" id="3.30.230.10">
    <property type="match status" value="1"/>
</dbReference>
<dbReference type="EMBL" id="FNQV01000001">
    <property type="protein sequence ID" value="SDZ76884.1"/>
    <property type="molecule type" value="Genomic_DNA"/>
</dbReference>
<evidence type="ECO:0000256" key="10">
    <source>
        <dbReference type="ARBA" id="ARBA00022840"/>
    </source>
</evidence>
<dbReference type="Pfam" id="PF00288">
    <property type="entry name" value="GHMP_kinases_N"/>
    <property type="match status" value="1"/>
</dbReference>
<dbReference type="PIRSF" id="PIRSF000676">
    <property type="entry name" value="Homoser_kin"/>
    <property type="match status" value="1"/>
</dbReference>
<keyword evidence="5 13" id="KW-0028">Amino-acid biosynthesis</keyword>
<dbReference type="RefSeq" id="WP_092561054.1">
    <property type="nucleotide sequence ID" value="NZ_FNQV01000001.1"/>
</dbReference>
<dbReference type="UniPathway" id="UPA00050">
    <property type="reaction ID" value="UER00064"/>
</dbReference>
<dbReference type="NCBIfam" id="TIGR00191">
    <property type="entry name" value="thrB"/>
    <property type="match status" value="1"/>
</dbReference>
<comment type="pathway">
    <text evidence="1 13">Amino-acid biosynthesis; L-threonine biosynthesis; L-threonine from L-aspartate: step 4/5.</text>
</comment>
<comment type="similarity">
    <text evidence="2 13">Belongs to the GHMP kinase family. Homoserine kinase subfamily.</text>
</comment>
<dbReference type="PANTHER" id="PTHR20861">
    <property type="entry name" value="HOMOSERINE/4-DIPHOSPHOCYTIDYL-2-C-METHYL-D-ERYTHRITOL KINASE"/>
    <property type="match status" value="1"/>
</dbReference>
<gene>
    <name evidence="13" type="primary">thrB</name>
    <name evidence="16" type="ORF">SAMN02910418_00183</name>
</gene>
<evidence type="ECO:0000256" key="8">
    <source>
        <dbReference type="ARBA" id="ARBA00022741"/>
    </source>
</evidence>
<evidence type="ECO:0000256" key="3">
    <source>
        <dbReference type="ARBA" id="ARBA00012078"/>
    </source>
</evidence>
<keyword evidence="7 13" id="KW-0791">Threonine biosynthesis</keyword>
<dbReference type="PROSITE" id="PS00627">
    <property type="entry name" value="GHMP_KINASES_ATP"/>
    <property type="match status" value="1"/>
</dbReference>
<keyword evidence="10 13" id="KW-0067">ATP-binding</keyword>
<evidence type="ECO:0000256" key="4">
    <source>
        <dbReference type="ARBA" id="ARBA00017858"/>
    </source>
</evidence>
<dbReference type="InterPro" id="IPR020568">
    <property type="entry name" value="Ribosomal_Su5_D2-typ_SF"/>
</dbReference>
<keyword evidence="8 13" id="KW-0547">Nucleotide-binding</keyword>
<comment type="subcellular location">
    <subcellularLocation>
        <location evidence="13">Cytoplasm</location>
    </subcellularLocation>
</comment>
<evidence type="ECO:0000256" key="12">
    <source>
        <dbReference type="ARBA" id="ARBA00049954"/>
    </source>
</evidence>
<evidence type="ECO:0000256" key="7">
    <source>
        <dbReference type="ARBA" id="ARBA00022697"/>
    </source>
</evidence>
<dbReference type="SUPFAM" id="SSF54211">
    <property type="entry name" value="Ribosomal protein S5 domain 2-like"/>
    <property type="match status" value="1"/>
</dbReference>
<dbReference type="GO" id="GO:0005524">
    <property type="term" value="F:ATP binding"/>
    <property type="evidence" value="ECO:0007669"/>
    <property type="project" value="UniProtKB-UniRule"/>
</dbReference>
<keyword evidence="9 13" id="KW-0418">Kinase</keyword>
<dbReference type="InterPro" id="IPR014721">
    <property type="entry name" value="Ribsml_uS5_D2-typ_fold_subgr"/>
</dbReference>
<feature type="binding site" evidence="13">
    <location>
        <begin position="92"/>
        <end position="102"/>
    </location>
    <ligand>
        <name>ATP</name>
        <dbReference type="ChEBI" id="CHEBI:30616"/>
    </ligand>
</feature>
<sequence length="297" mass="31149">MHLKYDDVEVSVPATSANLGPGFDCLGLALQLRDTIRARATTGPTKVRVTGEGAGAIPTGEDHLVVRAIRIGLDFAGAPQVGLELTCRNSIPHGRGLGSSAAAVVAGLMIARHMVDNDDALGLDSVLHLASEMEGHPDNAAPAIHGGARLAWMEGGAAQSVELPLSEQIRPTVIVPSFELSTSRARHLLPASVPFDDAAYTVARAAMLVAALTNPSLLLSATEDRLHQPYRREVLAASMDVVDQLRARGLPAVISGAGPTVLVLSELDHVTTAALRAQRWRVWSTPVDTRGAIATTA</sequence>
<evidence type="ECO:0000256" key="5">
    <source>
        <dbReference type="ARBA" id="ARBA00022605"/>
    </source>
</evidence>
<organism evidence="16 17">
    <name type="scientific">Bowdeniella nasicola</name>
    <dbReference type="NCBI Taxonomy" id="208480"/>
    <lineage>
        <taxon>Bacteria</taxon>
        <taxon>Bacillati</taxon>
        <taxon>Actinomycetota</taxon>
        <taxon>Actinomycetes</taxon>
        <taxon>Actinomycetales</taxon>
        <taxon>Actinomycetaceae</taxon>
        <taxon>Bowdeniella</taxon>
    </lineage>
</organism>
<dbReference type="InterPro" id="IPR006203">
    <property type="entry name" value="GHMP_knse_ATP-bd_CS"/>
</dbReference>
<dbReference type="GO" id="GO:0009088">
    <property type="term" value="P:threonine biosynthetic process"/>
    <property type="evidence" value="ECO:0007669"/>
    <property type="project" value="UniProtKB-UniRule"/>
</dbReference>
<keyword evidence="17" id="KW-1185">Reference proteome</keyword>
<feature type="domain" description="GHMP kinase C-terminal" evidence="15">
    <location>
        <begin position="223"/>
        <end position="275"/>
    </location>
</feature>
<name>A0A1H3VRL6_9ACTO</name>
<dbReference type="Proteomes" id="UP000199288">
    <property type="component" value="Unassembled WGS sequence"/>
</dbReference>
<dbReference type="GO" id="GO:0005737">
    <property type="term" value="C:cytoplasm"/>
    <property type="evidence" value="ECO:0007669"/>
    <property type="project" value="UniProtKB-SubCell"/>
</dbReference>
<proteinExistence type="inferred from homology"/>
<evidence type="ECO:0000256" key="11">
    <source>
        <dbReference type="ARBA" id="ARBA00049375"/>
    </source>
</evidence>
<dbReference type="AlphaFoldDB" id="A0A1H3VRL6"/>
<keyword evidence="13" id="KW-0963">Cytoplasm</keyword>
<evidence type="ECO:0000256" key="1">
    <source>
        <dbReference type="ARBA" id="ARBA00005015"/>
    </source>
</evidence>
<comment type="function">
    <text evidence="12 13">Catalyzes the ATP-dependent phosphorylation of L-homoserine to L-homoserine phosphate.</text>
</comment>
<protein>
    <recommendedName>
        <fullName evidence="4 13">Homoserine kinase</fullName>
        <shortName evidence="13">HK</shortName>
        <shortName evidence="13">HSK</shortName>
        <ecNumber evidence="3 13">2.7.1.39</ecNumber>
    </recommendedName>
</protein>
<evidence type="ECO:0000256" key="13">
    <source>
        <dbReference type="HAMAP-Rule" id="MF_00384"/>
    </source>
</evidence>
<dbReference type="PRINTS" id="PR00958">
    <property type="entry name" value="HOMSERKINASE"/>
</dbReference>
<dbReference type="InterPro" id="IPR036554">
    <property type="entry name" value="GHMP_kinase_C_sf"/>
</dbReference>
<dbReference type="InterPro" id="IPR000870">
    <property type="entry name" value="Homoserine_kinase"/>
</dbReference>
<dbReference type="InterPro" id="IPR013750">
    <property type="entry name" value="GHMP_kinase_C_dom"/>
</dbReference>
<reference evidence="17" key="1">
    <citation type="submission" date="2016-10" db="EMBL/GenBank/DDBJ databases">
        <authorList>
            <person name="Varghese N."/>
            <person name="Submissions S."/>
        </authorList>
    </citation>
    <scope>NUCLEOTIDE SEQUENCE [LARGE SCALE GENOMIC DNA]</scope>
    <source>
        <strain evidence="17">KPR-1</strain>
    </source>
</reference>